<dbReference type="Pfam" id="PF10053">
    <property type="entry name" value="DUF2290"/>
    <property type="match status" value="1"/>
</dbReference>
<name>A0ABX3DA28_9VIBR</name>
<keyword evidence="2" id="KW-1185">Reference proteome</keyword>
<accession>A0ABX3DA28</accession>
<proteinExistence type="predicted"/>
<protein>
    <recommendedName>
        <fullName evidence="3">DUF2290 domain-containing protein</fullName>
    </recommendedName>
</protein>
<sequence>MSGICDDQNFAAEAHTNTETHINYSGFADVSIALKNVEYEDIYEYLSSKRQFNFKFIDGGLVQLLYCFNEKQELIKHRLCYFPSPSFEAFQNDPELYMDESIYYSDVILKSILPVPIRFDFDPKNCQEMAHPASHLSLGQYKNCRIPIVAPICPANFINFILRSFYCTAAIELPLDFPSILMEETILGKERNCIHLSVA</sequence>
<dbReference type="EMBL" id="MKFT01000012">
    <property type="protein sequence ID" value="OHY92997.1"/>
    <property type="molecule type" value="Genomic_DNA"/>
</dbReference>
<evidence type="ECO:0008006" key="3">
    <source>
        <dbReference type="Google" id="ProtNLM"/>
    </source>
</evidence>
<reference evidence="1 2" key="1">
    <citation type="submission" date="2016-09" db="EMBL/GenBank/DDBJ databases">
        <title>Isolation, identification and antibiotic sensitivity analysis of bacterial pathogen from juvenile Hippocampus erectus with tail-rotted disease.</title>
        <authorList>
            <person name="Yang Q."/>
        </authorList>
    </citation>
    <scope>NUCLEOTIDE SEQUENCE [LARGE SCALE GENOMIC DNA]</scope>
    <source>
        <strain evidence="1 2">HM-10</strain>
    </source>
</reference>
<dbReference type="Proteomes" id="UP000180133">
    <property type="component" value="Unassembled WGS sequence"/>
</dbReference>
<gene>
    <name evidence="1" type="ORF">BI375_05930</name>
</gene>
<organism evidence="1 2">
    <name type="scientific">Vibrio rotiferianus</name>
    <dbReference type="NCBI Taxonomy" id="190895"/>
    <lineage>
        <taxon>Bacteria</taxon>
        <taxon>Pseudomonadati</taxon>
        <taxon>Pseudomonadota</taxon>
        <taxon>Gammaproteobacteria</taxon>
        <taxon>Vibrionales</taxon>
        <taxon>Vibrionaceae</taxon>
        <taxon>Vibrio</taxon>
    </lineage>
</organism>
<evidence type="ECO:0000313" key="2">
    <source>
        <dbReference type="Proteomes" id="UP000180133"/>
    </source>
</evidence>
<evidence type="ECO:0000313" key="1">
    <source>
        <dbReference type="EMBL" id="OHY92997.1"/>
    </source>
</evidence>
<comment type="caution">
    <text evidence="1">The sequence shown here is derived from an EMBL/GenBank/DDBJ whole genome shotgun (WGS) entry which is preliminary data.</text>
</comment>
<dbReference type="InterPro" id="IPR018742">
    <property type="entry name" value="DUF2290"/>
</dbReference>